<comment type="subcellular location">
    <subcellularLocation>
        <location evidence="6">Cytoplasm</location>
    </subcellularLocation>
</comment>
<keyword evidence="6" id="KW-0963">Cytoplasm</keyword>
<evidence type="ECO:0000256" key="6">
    <source>
        <dbReference type="HAMAP-Rule" id="MF_00361"/>
    </source>
</evidence>
<keyword evidence="4 6" id="KW-0520">NAD</keyword>
<dbReference type="InterPro" id="IPR017438">
    <property type="entry name" value="ATP-NAD_kinase_N"/>
</dbReference>
<protein>
    <recommendedName>
        <fullName evidence="6">NAD kinase</fullName>
        <ecNumber evidence="6">2.7.1.23</ecNumber>
    </recommendedName>
    <alternativeName>
        <fullName evidence="6">ATP-dependent NAD kinase</fullName>
    </alternativeName>
</protein>
<feature type="binding site" evidence="6">
    <location>
        <position position="161"/>
    </location>
    <ligand>
        <name>NAD(+)</name>
        <dbReference type="ChEBI" id="CHEBI:57540"/>
    </ligand>
</feature>
<dbReference type="AlphaFoldDB" id="H1XPF9"/>
<name>H1XPF9_CALAY</name>
<dbReference type="InterPro" id="IPR017437">
    <property type="entry name" value="ATP-NAD_kinase_PpnK-typ_C"/>
</dbReference>
<dbReference type="KEGG" id="caby:Cabys_2690"/>
<dbReference type="HOGENOM" id="CLU_008831_0_1_0"/>
<organism evidence="8 9">
    <name type="scientific">Caldithrix abyssi DSM 13497</name>
    <dbReference type="NCBI Taxonomy" id="880073"/>
    <lineage>
        <taxon>Bacteria</taxon>
        <taxon>Pseudomonadati</taxon>
        <taxon>Calditrichota</taxon>
        <taxon>Calditrichia</taxon>
        <taxon>Calditrichales</taxon>
        <taxon>Calditrichaceae</taxon>
        <taxon>Caldithrix</taxon>
    </lineage>
</organism>
<dbReference type="SUPFAM" id="SSF111331">
    <property type="entry name" value="NAD kinase/diacylglycerol kinase-like"/>
    <property type="match status" value="1"/>
</dbReference>
<keyword evidence="9" id="KW-1185">Reference proteome</keyword>
<evidence type="ECO:0000256" key="2">
    <source>
        <dbReference type="ARBA" id="ARBA00022777"/>
    </source>
</evidence>
<dbReference type="GO" id="GO:0005737">
    <property type="term" value="C:cytoplasm"/>
    <property type="evidence" value="ECO:0007669"/>
    <property type="project" value="UniProtKB-SubCell"/>
</dbReference>
<comment type="caution">
    <text evidence="6">Lacks conserved residue(s) required for the propagation of feature annotation.</text>
</comment>
<comment type="catalytic activity">
    <reaction evidence="5 6">
        <text>NAD(+) + ATP = ADP + NADP(+) + H(+)</text>
        <dbReference type="Rhea" id="RHEA:18629"/>
        <dbReference type="ChEBI" id="CHEBI:15378"/>
        <dbReference type="ChEBI" id="CHEBI:30616"/>
        <dbReference type="ChEBI" id="CHEBI:57540"/>
        <dbReference type="ChEBI" id="CHEBI:58349"/>
        <dbReference type="ChEBI" id="CHEBI:456216"/>
        <dbReference type="EC" id="2.7.1.23"/>
    </reaction>
</comment>
<feature type="binding site" evidence="6">
    <location>
        <begin position="191"/>
        <end position="196"/>
    </location>
    <ligand>
        <name>NAD(+)</name>
        <dbReference type="ChEBI" id="CHEBI:57540"/>
    </ligand>
</feature>
<dbReference type="GO" id="GO:0006741">
    <property type="term" value="P:NADP+ biosynthetic process"/>
    <property type="evidence" value="ECO:0007669"/>
    <property type="project" value="UniProtKB-UniRule"/>
</dbReference>
<dbReference type="FunCoup" id="H1XPF9">
    <property type="interactions" value="516"/>
</dbReference>
<dbReference type="InterPro" id="IPR016064">
    <property type="entry name" value="NAD/diacylglycerol_kinase_sf"/>
</dbReference>
<dbReference type="GO" id="GO:0019674">
    <property type="term" value="P:NAD+ metabolic process"/>
    <property type="evidence" value="ECO:0007669"/>
    <property type="project" value="InterPro"/>
</dbReference>
<keyword evidence="6" id="KW-0547">Nucleotide-binding</keyword>
<dbReference type="HAMAP" id="MF_00361">
    <property type="entry name" value="NAD_kinase"/>
    <property type="match status" value="1"/>
</dbReference>
<evidence type="ECO:0000256" key="3">
    <source>
        <dbReference type="ARBA" id="ARBA00022857"/>
    </source>
</evidence>
<evidence type="ECO:0000256" key="5">
    <source>
        <dbReference type="ARBA" id="ARBA00047925"/>
    </source>
</evidence>
<evidence type="ECO:0000313" key="9">
    <source>
        <dbReference type="Proteomes" id="UP000004671"/>
    </source>
</evidence>
<keyword evidence="1 6" id="KW-0808">Transferase</keyword>
<keyword evidence="3 6" id="KW-0521">NADP</keyword>
<feature type="binding site" evidence="6">
    <location>
        <position position="250"/>
    </location>
    <ligand>
        <name>NAD(+)</name>
        <dbReference type="ChEBI" id="CHEBI:57540"/>
    </ligand>
</feature>
<dbReference type="EMBL" id="CP018099">
    <property type="protein sequence ID" value="APF19438.1"/>
    <property type="molecule type" value="Genomic_DNA"/>
</dbReference>
<dbReference type="Proteomes" id="UP000183868">
    <property type="component" value="Chromosome"/>
</dbReference>
<dbReference type="GO" id="GO:0051287">
    <property type="term" value="F:NAD binding"/>
    <property type="evidence" value="ECO:0007669"/>
    <property type="project" value="UniProtKB-ARBA"/>
</dbReference>
<dbReference type="PANTHER" id="PTHR20275:SF0">
    <property type="entry name" value="NAD KINASE"/>
    <property type="match status" value="1"/>
</dbReference>
<evidence type="ECO:0000256" key="4">
    <source>
        <dbReference type="ARBA" id="ARBA00023027"/>
    </source>
</evidence>
<proteinExistence type="inferred from homology"/>
<dbReference type="eggNOG" id="COG0061">
    <property type="taxonomic scope" value="Bacteria"/>
</dbReference>
<keyword evidence="2 6" id="KW-0418">Kinase</keyword>
<feature type="binding site" evidence="6">
    <location>
        <position position="84"/>
    </location>
    <ligand>
        <name>NAD(+)</name>
        <dbReference type="ChEBI" id="CHEBI:57540"/>
    </ligand>
</feature>
<dbReference type="InParanoid" id="H1XPF9"/>
<dbReference type="GO" id="GO:0005524">
    <property type="term" value="F:ATP binding"/>
    <property type="evidence" value="ECO:0007669"/>
    <property type="project" value="UniProtKB-KW"/>
</dbReference>
<feature type="binding site" evidence="6">
    <location>
        <position position="180"/>
    </location>
    <ligand>
        <name>NAD(+)</name>
        <dbReference type="ChEBI" id="CHEBI:57540"/>
    </ligand>
</feature>
<dbReference type="Pfam" id="PF20143">
    <property type="entry name" value="NAD_kinase_C"/>
    <property type="match status" value="1"/>
</dbReference>
<dbReference type="PaxDb" id="880073-Calab_3733"/>
<feature type="active site" description="Proton acceptor" evidence="6">
    <location>
        <position position="79"/>
    </location>
</feature>
<dbReference type="EMBL" id="CM001402">
    <property type="protein sequence ID" value="EHO43330.1"/>
    <property type="molecule type" value="Genomic_DNA"/>
</dbReference>
<comment type="function">
    <text evidence="6">Involved in the regulation of the intracellular balance of NAD and NADP, and is a key enzyme in the biosynthesis of NADP. Catalyzes specifically the phosphorylation on 2'-hydroxyl of the adenosine moiety of NAD to yield NADP.</text>
</comment>
<dbReference type="Gene3D" id="2.60.200.30">
    <property type="entry name" value="Probable inorganic polyphosphate/atp-NAD kinase, domain 2"/>
    <property type="match status" value="1"/>
</dbReference>
<reference evidence="8 9" key="1">
    <citation type="submission" date="2011-09" db="EMBL/GenBank/DDBJ databases">
        <title>The permanent draft genome of Caldithrix abyssi DSM 13497.</title>
        <authorList>
            <consortium name="US DOE Joint Genome Institute (JGI-PGF)"/>
            <person name="Lucas S."/>
            <person name="Han J."/>
            <person name="Lapidus A."/>
            <person name="Bruce D."/>
            <person name="Goodwin L."/>
            <person name="Pitluck S."/>
            <person name="Peters L."/>
            <person name="Kyrpides N."/>
            <person name="Mavromatis K."/>
            <person name="Ivanova N."/>
            <person name="Mikhailova N."/>
            <person name="Chertkov O."/>
            <person name="Detter J.C."/>
            <person name="Tapia R."/>
            <person name="Han C."/>
            <person name="Land M."/>
            <person name="Hauser L."/>
            <person name="Markowitz V."/>
            <person name="Cheng J.-F."/>
            <person name="Hugenholtz P."/>
            <person name="Woyke T."/>
            <person name="Wu D."/>
            <person name="Spring S."/>
            <person name="Brambilla E."/>
            <person name="Klenk H.-P."/>
            <person name="Eisen J.A."/>
        </authorList>
    </citation>
    <scope>NUCLEOTIDE SEQUENCE [LARGE SCALE GENOMIC DNA]</scope>
    <source>
        <strain evidence="8 9">DSM 13497</strain>
    </source>
</reference>
<comment type="cofactor">
    <cofactor evidence="6">
        <name>a divalent metal cation</name>
        <dbReference type="ChEBI" id="CHEBI:60240"/>
    </cofactor>
</comment>
<dbReference type="PANTHER" id="PTHR20275">
    <property type="entry name" value="NAD KINASE"/>
    <property type="match status" value="1"/>
</dbReference>
<evidence type="ECO:0000313" key="7">
    <source>
        <dbReference type="EMBL" id="APF19438.1"/>
    </source>
</evidence>
<keyword evidence="6" id="KW-0067">ATP-binding</keyword>
<evidence type="ECO:0000313" key="10">
    <source>
        <dbReference type="Proteomes" id="UP000183868"/>
    </source>
</evidence>
<dbReference type="Pfam" id="PF01513">
    <property type="entry name" value="NAD_kinase"/>
    <property type="match status" value="1"/>
</dbReference>
<dbReference type="RefSeq" id="WP_006930923.1">
    <property type="nucleotide sequence ID" value="NZ_CM001402.1"/>
</dbReference>
<dbReference type="InterPro" id="IPR002504">
    <property type="entry name" value="NADK"/>
</dbReference>
<feature type="binding site" evidence="6">
    <location>
        <begin position="150"/>
        <end position="151"/>
    </location>
    <ligand>
        <name>NAD(+)</name>
        <dbReference type="ChEBI" id="CHEBI:57540"/>
    </ligand>
</feature>
<dbReference type="Proteomes" id="UP000004671">
    <property type="component" value="Chromosome"/>
</dbReference>
<comment type="similarity">
    <text evidence="6">Belongs to the NAD kinase family.</text>
</comment>
<evidence type="ECO:0000313" key="8">
    <source>
        <dbReference type="EMBL" id="EHO43330.1"/>
    </source>
</evidence>
<dbReference type="Gene3D" id="3.40.50.10330">
    <property type="entry name" value="Probable inorganic polyphosphate/atp-NAD kinase, domain 1"/>
    <property type="match status" value="1"/>
</dbReference>
<gene>
    <name evidence="6 7" type="primary">nadK</name>
    <name evidence="7" type="ORF">Cabys_2690</name>
    <name evidence="8" type="ORF">Calab_3733</name>
</gene>
<dbReference type="GO" id="GO:0003951">
    <property type="term" value="F:NAD+ kinase activity"/>
    <property type="evidence" value="ECO:0007669"/>
    <property type="project" value="UniProtKB-UniRule"/>
</dbReference>
<dbReference type="OrthoDB" id="9774737at2"/>
<accession>H1XPF9</accession>
<dbReference type="GO" id="GO:0046872">
    <property type="term" value="F:metal ion binding"/>
    <property type="evidence" value="ECO:0007669"/>
    <property type="project" value="UniProtKB-UniRule"/>
</dbReference>
<dbReference type="EC" id="2.7.1.23" evidence="6"/>
<dbReference type="STRING" id="880073.Cabys_2690"/>
<sequence length="310" mass="34959">MEKKPVTIGILVNPRKEQILIPLKILDDWKKENSAREISVLLCSFDSPFIREGQFPYLKIQPVQKIIESADLILALGGDGTILRSVQFIGRRQIPIMGVNLGGLGFLAETSPEEVIQHVENFLNGACVVERRSLLQCEVLDSDEKYFAFNDFVVDKAGFSRVIEIVTRVDGKLLNSYIADALIISTPTGSTAYSLSAGGPIVVPETNVFIVNPICPHSLTNRPVVVPDNSTIMLTVYTEFKEIKLFRDGQLMKSFPNGTRFKLSRAPFVVKLVKMQDKSFYETLRSKLHWGEDFRDKKRWSYQNGKNQSE</sequence>
<reference evidence="7 10" key="2">
    <citation type="submission" date="2016-11" db="EMBL/GenBank/DDBJ databases">
        <title>Genomic analysis of Caldithrix abyssi and proposal of a novel bacterial phylum Caldithrichaeota.</title>
        <authorList>
            <person name="Kublanov I."/>
            <person name="Sigalova O."/>
            <person name="Gavrilov S."/>
            <person name="Lebedinsky A."/>
            <person name="Ivanova N."/>
            <person name="Daum C."/>
            <person name="Reddy T."/>
            <person name="Klenk H.P."/>
            <person name="Goker M."/>
            <person name="Reva O."/>
            <person name="Miroshnichenko M."/>
            <person name="Kyprides N."/>
            <person name="Woyke T."/>
            <person name="Gelfand M."/>
        </authorList>
    </citation>
    <scope>NUCLEOTIDE SEQUENCE [LARGE SCALE GENOMIC DNA]</scope>
    <source>
        <strain evidence="7 10">LF13</strain>
    </source>
</reference>
<evidence type="ECO:0000256" key="1">
    <source>
        <dbReference type="ARBA" id="ARBA00022679"/>
    </source>
</evidence>
<feature type="binding site" evidence="6">
    <location>
        <begin position="79"/>
        <end position="80"/>
    </location>
    <ligand>
        <name>NAD(+)</name>
        <dbReference type="ChEBI" id="CHEBI:57540"/>
    </ligand>
</feature>